<dbReference type="EMBL" id="GBXM01088432">
    <property type="protein sequence ID" value="JAH20145.1"/>
    <property type="molecule type" value="Transcribed_RNA"/>
</dbReference>
<reference evidence="1" key="2">
    <citation type="journal article" date="2015" name="Fish Shellfish Immunol.">
        <title>Early steps in the European eel (Anguilla anguilla)-Vibrio vulnificus interaction in the gills: Role of the RtxA13 toxin.</title>
        <authorList>
            <person name="Callol A."/>
            <person name="Pajuelo D."/>
            <person name="Ebbesson L."/>
            <person name="Teles M."/>
            <person name="MacKenzie S."/>
            <person name="Amaro C."/>
        </authorList>
    </citation>
    <scope>NUCLEOTIDE SEQUENCE</scope>
</reference>
<accession>A0A0E9QV47</accession>
<organism evidence="1">
    <name type="scientific">Anguilla anguilla</name>
    <name type="common">European freshwater eel</name>
    <name type="synonym">Muraena anguilla</name>
    <dbReference type="NCBI Taxonomy" id="7936"/>
    <lineage>
        <taxon>Eukaryota</taxon>
        <taxon>Metazoa</taxon>
        <taxon>Chordata</taxon>
        <taxon>Craniata</taxon>
        <taxon>Vertebrata</taxon>
        <taxon>Euteleostomi</taxon>
        <taxon>Actinopterygii</taxon>
        <taxon>Neopterygii</taxon>
        <taxon>Teleostei</taxon>
        <taxon>Anguilliformes</taxon>
        <taxon>Anguillidae</taxon>
        <taxon>Anguilla</taxon>
    </lineage>
</organism>
<evidence type="ECO:0000313" key="1">
    <source>
        <dbReference type="EMBL" id="JAH20145.1"/>
    </source>
</evidence>
<dbReference type="AlphaFoldDB" id="A0A0E9QV47"/>
<reference evidence="1" key="1">
    <citation type="submission" date="2014-11" db="EMBL/GenBank/DDBJ databases">
        <authorList>
            <person name="Amaro Gonzalez C."/>
        </authorList>
    </citation>
    <scope>NUCLEOTIDE SEQUENCE</scope>
</reference>
<name>A0A0E9QV47_ANGAN</name>
<sequence>MMNHCNLGCIFHFFYLFEVWDESTFHAHVKQSFSNHEEQEILYNSILRSMFD</sequence>
<proteinExistence type="predicted"/>
<protein>
    <submittedName>
        <fullName evidence="1">Uncharacterized protein</fullName>
    </submittedName>
</protein>